<dbReference type="PANTHER" id="PTHR43845:SF1">
    <property type="entry name" value="BLR5969 PROTEIN"/>
    <property type="match status" value="1"/>
</dbReference>
<evidence type="ECO:0000313" key="4">
    <source>
        <dbReference type="Proteomes" id="UP000234271"/>
    </source>
</evidence>
<dbReference type="InterPro" id="IPR028154">
    <property type="entry name" value="AMP-dep_Lig_C"/>
</dbReference>
<evidence type="ECO:0000259" key="1">
    <source>
        <dbReference type="Pfam" id="PF00501"/>
    </source>
</evidence>
<feature type="domain" description="AMP-dependent synthetase/ligase" evidence="1">
    <location>
        <begin position="155"/>
        <end position="280"/>
    </location>
</feature>
<dbReference type="Proteomes" id="UP000234271">
    <property type="component" value="Chromosome"/>
</dbReference>
<dbReference type="InterPro" id="IPR000873">
    <property type="entry name" value="AMP-dep_synth/lig_dom"/>
</dbReference>
<dbReference type="KEGG" id="blep:AL038_12500"/>
<evidence type="ECO:0000313" key="3">
    <source>
        <dbReference type="EMBL" id="AUI69299.1"/>
    </source>
</evidence>
<dbReference type="EMBL" id="CP018889">
    <property type="protein sequence ID" value="AUI69299.1"/>
    <property type="molecule type" value="Genomic_DNA"/>
</dbReference>
<dbReference type="OrthoDB" id="580775at2"/>
<dbReference type="SUPFAM" id="SSF56801">
    <property type="entry name" value="Acetyl-CoA synthetase-like"/>
    <property type="match status" value="1"/>
</dbReference>
<dbReference type="Gene3D" id="3.40.50.12780">
    <property type="entry name" value="N-terminal domain of ligase-like"/>
    <property type="match status" value="1"/>
</dbReference>
<dbReference type="PANTHER" id="PTHR43845">
    <property type="entry name" value="BLR5969 PROTEIN"/>
    <property type="match status" value="1"/>
</dbReference>
<keyword evidence="4" id="KW-1185">Reference proteome</keyword>
<gene>
    <name evidence="3" type="ORF">BLE401_11765</name>
</gene>
<proteinExistence type="predicted"/>
<feature type="domain" description="AMP-dependent ligase C-terminal" evidence="2">
    <location>
        <begin position="328"/>
        <end position="407"/>
    </location>
</feature>
<accession>A0A2N9YFZ2</accession>
<dbReference type="RefSeq" id="WP_062153319.1">
    <property type="nucleotide sequence ID" value="NZ_CP012373.2"/>
</dbReference>
<reference evidence="4" key="1">
    <citation type="submission" date="2016-12" db="EMBL/GenBank/DDBJ databases">
        <title>Complete Genome Sequence of Beggiatoa leptomitiformis D-401.</title>
        <authorList>
            <person name="Fomenkov A."/>
            <person name="Vincze T."/>
            <person name="Grabovich M."/>
            <person name="Anton B.P."/>
            <person name="Dubinina G."/>
            <person name="Orlova M."/>
            <person name="Belousova E."/>
            <person name="Roberts R.J."/>
        </authorList>
    </citation>
    <scope>NUCLEOTIDE SEQUENCE [LARGE SCALE GENOMIC DNA]</scope>
    <source>
        <strain evidence="4">D-401</strain>
    </source>
</reference>
<dbReference type="Gene3D" id="3.30.300.30">
    <property type="match status" value="1"/>
</dbReference>
<dbReference type="Pfam" id="PF00501">
    <property type="entry name" value="AMP-binding"/>
    <property type="match status" value="1"/>
</dbReference>
<dbReference type="STRING" id="288004.AL038_12500"/>
<evidence type="ECO:0000259" key="2">
    <source>
        <dbReference type="Pfam" id="PF14535"/>
    </source>
</evidence>
<name>A0A2N9YFZ2_9GAMM</name>
<dbReference type="InterPro" id="IPR042099">
    <property type="entry name" value="ANL_N_sf"/>
</dbReference>
<dbReference type="Pfam" id="PF14535">
    <property type="entry name" value="AMP-binding_C_2"/>
    <property type="match status" value="1"/>
</dbReference>
<sequence length="417" mass="45777">MQQHHSVFYDDLETLDPHVRELTLFASLPRQIHHAQQNSASFAKILAGVNSAEITNRQALAQLPITRKSHLIGLQGKNPPFGGLAALFPRQMRRIFASPGPIYEPEARRTDFWRMARALYAAGFRGGDIVHNCLSYHFTPGGWMFDDGAQALDCAVFPAGTGQTEQQVQSIIDIRPNAYTGTPSFLKIILEKAKEMNADVSCLRKALVSGEALPNSLRKEINAVGIDIHQCYATADLGMIAYESSAREGLILDEALILEIVRPGTGEPVAEGEIGEVIITSLCPEYPLIRFATGDLSAVLLGQSPCGRTNVRIKGWLGRADQTTKVKGMFVHPEQVDAVIKRHPEVNYARLVVARNTVNDMMTLQCEVAESAHSPELITALENSLQTVCKLKGNVQLVAVNSLARDGKIIEDIRTYN</sequence>
<dbReference type="InterPro" id="IPR045851">
    <property type="entry name" value="AMP-bd_C_sf"/>
</dbReference>
<organism evidence="3 4">
    <name type="scientific">Beggiatoa leptomitoformis</name>
    <dbReference type="NCBI Taxonomy" id="288004"/>
    <lineage>
        <taxon>Bacteria</taxon>
        <taxon>Pseudomonadati</taxon>
        <taxon>Pseudomonadota</taxon>
        <taxon>Gammaproteobacteria</taxon>
        <taxon>Thiotrichales</taxon>
        <taxon>Thiotrichaceae</taxon>
        <taxon>Beggiatoa</taxon>
    </lineage>
</organism>
<protein>
    <submittedName>
        <fullName evidence="3">AMP-binding protein</fullName>
    </submittedName>
</protein>
<dbReference type="AlphaFoldDB" id="A0A2N9YFZ2"/>